<evidence type="ECO:0000313" key="6">
    <source>
        <dbReference type="Proteomes" id="UP000634136"/>
    </source>
</evidence>
<evidence type="ECO:0000313" key="5">
    <source>
        <dbReference type="EMBL" id="KAF7829281.1"/>
    </source>
</evidence>
<dbReference type="PANTHER" id="PTHR31631">
    <property type="entry name" value="PROTEIN NETWORKED 2D"/>
    <property type="match status" value="1"/>
</dbReference>
<protein>
    <submittedName>
        <fullName evidence="5">Protein NETWORKED 2D-like</fullName>
    </submittedName>
</protein>
<dbReference type="AlphaFoldDB" id="A0A834WRG3"/>
<dbReference type="Pfam" id="PF25014">
    <property type="entry name" value="NET2A"/>
    <property type="match status" value="1"/>
</dbReference>
<dbReference type="EMBL" id="JAAIUW010000006">
    <property type="protein sequence ID" value="KAF7829281.1"/>
    <property type="molecule type" value="Genomic_DNA"/>
</dbReference>
<evidence type="ECO:0000259" key="3">
    <source>
        <dbReference type="Pfam" id="PF24918"/>
    </source>
</evidence>
<gene>
    <name evidence="5" type="ORF">G2W53_020445</name>
</gene>
<evidence type="ECO:0000256" key="2">
    <source>
        <dbReference type="SAM" id="MobiDB-lite"/>
    </source>
</evidence>
<evidence type="ECO:0000259" key="4">
    <source>
        <dbReference type="Pfam" id="PF25014"/>
    </source>
</evidence>
<keyword evidence="1" id="KW-0175">Coiled coil</keyword>
<feature type="region of interest" description="Disordered" evidence="2">
    <location>
        <begin position="183"/>
        <end position="252"/>
    </location>
</feature>
<dbReference type="Proteomes" id="UP000634136">
    <property type="component" value="Unassembled WGS sequence"/>
</dbReference>
<feature type="region of interest" description="Disordered" evidence="2">
    <location>
        <begin position="923"/>
        <end position="942"/>
    </location>
</feature>
<feature type="coiled-coil region" evidence="1">
    <location>
        <begin position="461"/>
        <end position="526"/>
    </location>
</feature>
<accession>A0A834WRG3</accession>
<dbReference type="PANTHER" id="PTHR31631:SF0">
    <property type="entry name" value="PROTEIN NETWORKED 2D"/>
    <property type="match status" value="1"/>
</dbReference>
<feature type="compositionally biased region" description="Low complexity" evidence="2">
    <location>
        <begin position="183"/>
        <end position="196"/>
    </location>
</feature>
<feature type="coiled-coil region" evidence="1">
    <location>
        <begin position="255"/>
        <end position="310"/>
    </location>
</feature>
<dbReference type="SUPFAM" id="SSF90257">
    <property type="entry name" value="Myosin rod fragments"/>
    <property type="match status" value="1"/>
</dbReference>
<sequence length="984" mass="111711">MAASLTRFTCWLWGGKEKKETVSNSSTLNPSSEWGFGRKEREKYDFVLVPSDGGSCLSESEYESDDPDWSVGWLEPLGPQFQKDDESDDSFQVMVPCYRHGRIEVERSNNELFRAIKMPPNQFSSVGNDYMERWLEAYKASVAEALKSNSSEGSKANAAAGSKANSTEGLKANAAEASTANVAEASTANAAEVSTANDGEGSTDKPVPKAPKPPLKNLRSVLLITSAPKKFSNKKTPTKSKTSAPKEVAKSGLSKKEALEEIDKLQKKILTLQTVKEFVKSSYDNAIAKYWDTEEEIKGLQERVSRLQDEFGEGMVIEDDEARRLMTETALKTCQETLAQLIVKQERSFKETKMETTRVKAIKEKLEGLMREFHYDQVTRKEPKARKNAKQVLNVKNMEEDAERMTQQRHELQLLHDQIKEQFEAGSNSSISVTEMAEKIDELVNKVISLETSVSSQDALITRMRTETDQLQSQIHTLEDDKSSLINEKTDLSNQLREMDEKMHEIQDLEEMVETQNSNLQTFFNEARCNLDHLCEEVQNVKPDVEDEFMDFSNRESKSSGEALTKHGVVGQATLNQDHFLLPDAKSIKKHKDLDLMDNDAQIENQISVTGLVDNDVQKDKEIKVISTQNSDVQKDKEIKVIRMQEKEKVLLTEYTNTLRNYKDVKKKLSEIEKKAQDDLFDTSLKLKELKTSNAMKDEEIKLLRRKLGLMEKNMEGNEASAESRAIEELAEEEENEEIFKIDQSDTTSAIEEKFRRNIDEILEENLGFWIKFSTTFTEIQKFETTIRDLQTDVAKLEEKGKSESVKQSAKSDARPIFKHLVEIQNELSVWLDKGASLKEELQSRSSSLCEIQEEITMALKASAEDYDFKFTSYQAAKFQGEVLNMKQENNKVADELQAGLEHVENLQLDIEKDLGKLGEQFGFSNPNRPQTSQIRHSDSSRSRVPLGAFIFGVKPKKQKHSIFSSITPGMHRKYRALRGHGNM</sequence>
<proteinExistence type="predicted"/>
<comment type="caution">
    <text evidence="5">The sequence shown here is derived from an EMBL/GenBank/DDBJ whole genome shotgun (WGS) entry which is preliminary data.</text>
</comment>
<reference evidence="5" key="1">
    <citation type="submission" date="2020-09" db="EMBL/GenBank/DDBJ databases">
        <title>Genome-Enabled Discovery of Anthraquinone Biosynthesis in Senna tora.</title>
        <authorList>
            <person name="Kang S.-H."/>
            <person name="Pandey R.P."/>
            <person name="Lee C.-M."/>
            <person name="Sim J.-S."/>
            <person name="Jeong J.-T."/>
            <person name="Choi B.-S."/>
            <person name="Jung M."/>
            <person name="Ginzburg D."/>
            <person name="Zhao K."/>
            <person name="Won S.Y."/>
            <person name="Oh T.-J."/>
            <person name="Yu Y."/>
            <person name="Kim N.-H."/>
            <person name="Lee O.R."/>
            <person name="Lee T.-H."/>
            <person name="Bashyal P."/>
            <person name="Kim T.-S."/>
            <person name="Lee W.-H."/>
            <person name="Kawkins C."/>
            <person name="Kim C.-K."/>
            <person name="Kim J.S."/>
            <person name="Ahn B.O."/>
            <person name="Rhee S.Y."/>
            <person name="Sohng J.K."/>
        </authorList>
    </citation>
    <scope>NUCLEOTIDE SEQUENCE</scope>
    <source>
        <tissue evidence="5">Leaf</tissue>
    </source>
</reference>
<evidence type="ECO:0000256" key="1">
    <source>
        <dbReference type="SAM" id="Coils"/>
    </source>
</evidence>
<feature type="domain" description="NET2A-D/KIP1-like alpha-helical" evidence="4">
    <location>
        <begin position="307"/>
        <end position="541"/>
    </location>
</feature>
<feature type="coiled-coil region" evidence="1">
    <location>
        <begin position="388"/>
        <end position="422"/>
    </location>
</feature>
<feature type="compositionally biased region" description="Polar residues" evidence="2">
    <location>
        <begin position="923"/>
        <end position="935"/>
    </location>
</feature>
<dbReference type="InterPro" id="IPR056889">
    <property type="entry name" value="NET2A-D/KIP1-like_C"/>
</dbReference>
<organism evidence="5 6">
    <name type="scientific">Senna tora</name>
    <dbReference type="NCBI Taxonomy" id="362788"/>
    <lineage>
        <taxon>Eukaryota</taxon>
        <taxon>Viridiplantae</taxon>
        <taxon>Streptophyta</taxon>
        <taxon>Embryophyta</taxon>
        <taxon>Tracheophyta</taxon>
        <taxon>Spermatophyta</taxon>
        <taxon>Magnoliopsida</taxon>
        <taxon>eudicotyledons</taxon>
        <taxon>Gunneridae</taxon>
        <taxon>Pentapetalae</taxon>
        <taxon>rosids</taxon>
        <taxon>fabids</taxon>
        <taxon>Fabales</taxon>
        <taxon>Fabaceae</taxon>
        <taxon>Caesalpinioideae</taxon>
        <taxon>Cassia clade</taxon>
        <taxon>Senna</taxon>
    </lineage>
</organism>
<feature type="coiled-coil region" evidence="1">
    <location>
        <begin position="655"/>
        <end position="737"/>
    </location>
</feature>
<keyword evidence="6" id="KW-1185">Reference proteome</keyword>
<dbReference type="InterPro" id="IPR056888">
    <property type="entry name" value="NET2A-D/KIP1-like_dom"/>
</dbReference>
<feature type="domain" description="NET2A-D/KIP1-like C-terminal" evidence="3">
    <location>
        <begin position="752"/>
        <end position="926"/>
    </location>
</feature>
<dbReference type="Pfam" id="PF24918">
    <property type="entry name" value="NET2A_C"/>
    <property type="match status" value="1"/>
</dbReference>
<name>A0A834WRG3_9FABA</name>
<dbReference type="OrthoDB" id="616075at2759"/>